<evidence type="ECO:0000259" key="11">
    <source>
        <dbReference type="Pfam" id="PF24833"/>
    </source>
</evidence>
<dbReference type="Proteomes" id="UP000201903">
    <property type="component" value="Segment"/>
</dbReference>
<dbReference type="Pfam" id="PF00974">
    <property type="entry name" value="Rhabdo_glycop_FD"/>
    <property type="match status" value="1"/>
</dbReference>
<dbReference type="GeneID" id="37627457"/>
<evidence type="ECO:0000256" key="4">
    <source>
        <dbReference type="ARBA" id="ARBA00022844"/>
    </source>
</evidence>
<dbReference type="GO" id="GO:0055036">
    <property type="term" value="C:virion membrane"/>
    <property type="evidence" value="ECO:0007669"/>
    <property type="project" value="UniProtKB-SubCell"/>
</dbReference>
<evidence type="ECO:0000256" key="8">
    <source>
        <dbReference type="ARBA" id="ARBA00023180"/>
    </source>
</evidence>
<reference evidence="12 13" key="1">
    <citation type="journal article" date="2015" name="PLoS Pathog.">
        <title>Evolution of genome size and complexity in the rhabdoviridae.</title>
        <authorList>
            <person name="Walker P.J."/>
            <person name="Firth C."/>
            <person name="Widen S.G."/>
            <person name="Blasdell K.R."/>
            <person name="Guzman H."/>
            <person name="Wood T.G."/>
            <person name="Paradkar P.N."/>
            <person name="Holmes E.C."/>
            <person name="Tesh R.B."/>
            <person name="Vasilakis N."/>
        </authorList>
    </citation>
    <scope>NUCLEOTIDE SEQUENCE [LARGE SCALE GENOMIC DNA]</scope>
    <source>
        <strain evidence="12 13">M-1056</strain>
    </source>
</reference>
<protein>
    <submittedName>
        <fullName evidence="12">Glycoprotein</fullName>
    </submittedName>
</protein>
<keyword evidence="4" id="KW-0946">Virion</keyword>
<evidence type="ECO:0000313" key="13">
    <source>
        <dbReference type="Proteomes" id="UP000201903"/>
    </source>
</evidence>
<keyword evidence="8" id="KW-0325">Glycoprotein</keyword>
<evidence type="ECO:0000256" key="7">
    <source>
        <dbReference type="ARBA" id="ARBA00023136"/>
    </source>
</evidence>
<evidence type="ECO:0000256" key="1">
    <source>
        <dbReference type="ARBA" id="ARBA00004563"/>
    </source>
</evidence>
<dbReference type="OrthoDB" id="21147at10239"/>
<sequence>MFRTLFFSLLGLCTGLGNQDEGHTVVLPVQVPRNWKPATESDFTCNHPPQWEPDTPFVLLNAKMLAKQEPIQVRGWFCYKSKWTTGCGTNLLFSKSVTHKVTHLPVSEHECREAVDRERQGRSEPETFPDPVCAWMSDTTKDTVYTHVLPHAAQYDPRSNRLTSPGFPQGVCDNLRWCSATTPDRWWLPDSDLEVQKQLETHMDSVILKLFPMPFPAENPYVGPHSVVSGSRIPPTVVEGSCKLTLLGDEGIVLPTGIWLGIKYGDYQLLHGGRKMGKKLQVQQANLGFITKQCKAEDHRVIPTTESPFYRVQLSTLHYMQYQFCLESLDKLNNNQTLSRVDLSRFAPRLPGLGKVFQLRDSAVWVGMTMYEMAVIPTGDETSKDIIGYIQDSTEAYTVAIHWTDWSMGSNRVENGPNGIFRKTGKVYHPQGLYQDLSLDLELLLTHSVDIVRHPVLEHVKEIPQIDRVVKDQSQTTIHLNSGISHFWENFHWLGGVKDKVILGIVGVVSFVGTLIGGMWVCKSRKRDQKRGY</sequence>
<dbReference type="KEGG" id="vg:37627457"/>
<dbReference type="Pfam" id="PF24833">
    <property type="entry name" value="Rhabdo_glycop_CD"/>
    <property type="match status" value="1"/>
</dbReference>
<name>A0A0D3R1L7_9RHAB</name>
<keyword evidence="6 9" id="KW-1133">Transmembrane helix</keyword>
<evidence type="ECO:0000256" key="3">
    <source>
        <dbReference type="ARBA" id="ARBA00022729"/>
    </source>
</evidence>
<organism evidence="12 13">
    <name type="scientific">Klamath virus</name>
    <dbReference type="NCBI Taxonomy" id="909206"/>
    <lineage>
        <taxon>Viruses</taxon>
        <taxon>Riboviria</taxon>
        <taxon>Orthornavirae</taxon>
        <taxon>Negarnaviricota</taxon>
        <taxon>Haploviricotina</taxon>
        <taxon>Monjiviricetes</taxon>
        <taxon>Mononegavirales</taxon>
        <taxon>Rhabdoviridae</taxon>
        <taxon>Alpharhabdovirinae</taxon>
        <taxon>Tupavirus</taxon>
        <taxon>Tupavirus klamath</taxon>
    </lineage>
</organism>
<comment type="subcellular location">
    <subcellularLocation>
        <location evidence="1">Virion membrane</location>
        <topology evidence="1">Single-pass type I membrane protein</topology>
    </subcellularLocation>
</comment>
<keyword evidence="5" id="KW-0261">Viral envelope protein</keyword>
<keyword evidence="3" id="KW-0732">Signal</keyword>
<evidence type="ECO:0000256" key="6">
    <source>
        <dbReference type="ARBA" id="ARBA00022989"/>
    </source>
</evidence>
<evidence type="ECO:0000313" key="12">
    <source>
        <dbReference type="EMBL" id="AJR28402.1"/>
    </source>
</evidence>
<keyword evidence="13" id="KW-1185">Reference proteome</keyword>
<accession>A0A0D3R1L7</accession>
<feature type="domain" description="Spike glycoprotein fusion" evidence="10">
    <location>
        <begin position="73"/>
        <end position="172"/>
    </location>
</feature>
<dbReference type="GO" id="GO:0019031">
    <property type="term" value="C:viral envelope"/>
    <property type="evidence" value="ECO:0007669"/>
    <property type="project" value="UniProtKB-KW"/>
</dbReference>
<dbReference type="RefSeq" id="YP_009362264.1">
    <property type="nucleotide sequence ID" value="NC_034549.1"/>
</dbReference>
<keyword evidence="2 9" id="KW-0812">Transmembrane</keyword>
<dbReference type="EMBL" id="KM204999">
    <property type="protein sequence ID" value="AJR28402.1"/>
    <property type="molecule type" value="Viral_cRNA"/>
</dbReference>
<evidence type="ECO:0000259" key="10">
    <source>
        <dbReference type="Pfam" id="PF00974"/>
    </source>
</evidence>
<dbReference type="SUPFAM" id="SSF161008">
    <property type="entry name" value="Viral glycoprotein ectodomain-like"/>
    <property type="match status" value="1"/>
</dbReference>
<dbReference type="InterPro" id="IPR055447">
    <property type="entry name" value="Rhabdo_glycop_CD"/>
</dbReference>
<keyword evidence="7 9" id="KW-0472">Membrane</keyword>
<feature type="domain" description="Spike glycoprotein G central" evidence="11">
    <location>
        <begin position="302"/>
        <end position="419"/>
    </location>
</feature>
<evidence type="ECO:0000256" key="9">
    <source>
        <dbReference type="SAM" id="Phobius"/>
    </source>
</evidence>
<dbReference type="InterPro" id="IPR001903">
    <property type="entry name" value="Rhabdo_glycop_FD"/>
</dbReference>
<evidence type="ECO:0000256" key="2">
    <source>
        <dbReference type="ARBA" id="ARBA00022692"/>
    </source>
</evidence>
<evidence type="ECO:0000256" key="5">
    <source>
        <dbReference type="ARBA" id="ARBA00022879"/>
    </source>
</evidence>
<feature type="transmembrane region" description="Helical" evidence="9">
    <location>
        <begin position="501"/>
        <end position="522"/>
    </location>
</feature>
<proteinExistence type="predicted"/>